<protein>
    <recommendedName>
        <fullName evidence="2">histidine kinase</fullName>
        <ecNumber evidence="2">2.7.13.3</ecNumber>
    </recommendedName>
</protein>
<organism evidence="11 12">
    <name type="scientific">Parabacteroides acidifaciens</name>
    <dbReference type="NCBI Taxonomy" id="2290935"/>
    <lineage>
        <taxon>Bacteria</taxon>
        <taxon>Pseudomonadati</taxon>
        <taxon>Bacteroidota</taxon>
        <taxon>Bacteroidia</taxon>
        <taxon>Bacteroidales</taxon>
        <taxon>Tannerellaceae</taxon>
        <taxon>Parabacteroides</taxon>
    </lineage>
</organism>
<accession>A0A3D8HFB4</accession>
<dbReference type="InterPro" id="IPR036890">
    <property type="entry name" value="HATPase_C_sf"/>
</dbReference>
<keyword evidence="6" id="KW-0902">Two-component regulatory system</keyword>
<dbReference type="InterPro" id="IPR013656">
    <property type="entry name" value="PAS_4"/>
</dbReference>
<feature type="domain" description="Histidine kinase" evidence="7">
    <location>
        <begin position="302"/>
        <end position="513"/>
    </location>
</feature>
<comment type="caution">
    <text evidence="11">The sequence shown here is derived from an EMBL/GenBank/DDBJ whole genome shotgun (WGS) entry which is preliminary data.</text>
</comment>
<dbReference type="PROSITE" id="PS50113">
    <property type="entry name" value="PAC"/>
    <property type="match status" value="1"/>
</dbReference>
<dbReference type="InterPro" id="IPR000014">
    <property type="entry name" value="PAS"/>
</dbReference>
<evidence type="ECO:0000313" key="11">
    <source>
        <dbReference type="EMBL" id="RDU49332.1"/>
    </source>
</evidence>
<evidence type="ECO:0000256" key="5">
    <source>
        <dbReference type="ARBA" id="ARBA00022777"/>
    </source>
</evidence>
<dbReference type="EMBL" id="QREV01000019">
    <property type="protein sequence ID" value="RDU49332.1"/>
    <property type="molecule type" value="Genomic_DNA"/>
</dbReference>
<dbReference type="PANTHER" id="PTHR43711:SF31">
    <property type="entry name" value="HISTIDINE KINASE"/>
    <property type="match status" value="1"/>
</dbReference>
<dbReference type="Proteomes" id="UP000629596">
    <property type="component" value="Unassembled WGS sequence"/>
</dbReference>
<dbReference type="Gene3D" id="3.30.450.20">
    <property type="entry name" value="PAS domain"/>
    <property type="match status" value="2"/>
</dbReference>
<dbReference type="InterPro" id="IPR004358">
    <property type="entry name" value="Sig_transdc_His_kin-like_C"/>
</dbReference>
<evidence type="ECO:0000313" key="13">
    <source>
        <dbReference type="Proteomes" id="UP000629596"/>
    </source>
</evidence>
<dbReference type="SMART" id="SM00387">
    <property type="entry name" value="HATPase_c"/>
    <property type="match status" value="1"/>
</dbReference>
<dbReference type="PROSITE" id="PS50112">
    <property type="entry name" value="PAS"/>
    <property type="match status" value="1"/>
</dbReference>
<dbReference type="Gene3D" id="3.30.565.10">
    <property type="entry name" value="Histidine kinase-like ATPase, C-terminal domain"/>
    <property type="match status" value="1"/>
</dbReference>
<comment type="catalytic activity">
    <reaction evidence="1">
        <text>ATP + protein L-histidine = ADP + protein N-phospho-L-histidine.</text>
        <dbReference type="EC" id="2.7.13.3"/>
    </reaction>
</comment>
<dbReference type="CDD" id="cd00082">
    <property type="entry name" value="HisKA"/>
    <property type="match status" value="1"/>
</dbReference>
<dbReference type="SUPFAM" id="SSF55874">
    <property type="entry name" value="ATPase domain of HSP90 chaperone/DNA topoisomerase II/histidine kinase"/>
    <property type="match status" value="1"/>
</dbReference>
<keyword evidence="5" id="KW-0418">Kinase</keyword>
<dbReference type="RefSeq" id="WP_115499498.1">
    <property type="nucleotide sequence ID" value="NZ_JACRTI010000019.1"/>
</dbReference>
<name>A0A3D8HFB4_9BACT</name>
<dbReference type="GO" id="GO:0000155">
    <property type="term" value="F:phosphorelay sensor kinase activity"/>
    <property type="evidence" value="ECO:0007669"/>
    <property type="project" value="InterPro"/>
</dbReference>
<dbReference type="Pfam" id="PF02518">
    <property type="entry name" value="HATPase_c"/>
    <property type="match status" value="1"/>
</dbReference>
<gene>
    <name evidence="11" type="ORF">DWU89_09975</name>
    <name evidence="10" type="ORF">H8784_09735</name>
</gene>
<evidence type="ECO:0000259" key="9">
    <source>
        <dbReference type="PROSITE" id="PS50113"/>
    </source>
</evidence>
<evidence type="ECO:0000256" key="2">
    <source>
        <dbReference type="ARBA" id="ARBA00012438"/>
    </source>
</evidence>
<dbReference type="InterPro" id="IPR003594">
    <property type="entry name" value="HATPase_dom"/>
</dbReference>
<dbReference type="InterPro" id="IPR036097">
    <property type="entry name" value="HisK_dim/P_sf"/>
</dbReference>
<evidence type="ECO:0000259" key="7">
    <source>
        <dbReference type="PROSITE" id="PS50109"/>
    </source>
</evidence>
<dbReference type="Proteomes" id="UP000256321">
    <property type="component" value="Unassembled WGS sequence"/>
</dbReference>
<dbReference type="SUPFAM" id="SSF55785">
    <property type="entry name" value="PYP-like sensor domain (PAS domain)"/>
    <property type="match status" value="2"/>
</dbReference>
<dbReference type="Gene3D" id="1.10.287.130">
    <property type="match status" value="1"/>
</dbReference>
<evidence type="ECO:0000256" key="4">
    <source>
        <dbReference type="ARBA" id="ARBA00022679"/>
    </source>
</evidence>
<reference evidence="11 12" key="1">
    <citation type="submission" date="2018-07" db="EMBL/GenBank/DDBJ databases">
        <title>Parabacteroides acidifaciens nov. sp., isolated from human feces.</title>
        <authorList>
            <person name="Wang Y.J."/>
        </authorList>
    </citation>
    <scope>NUCLEOTIDE SEQUENCE [LARGE SCALE GENOMIC DNA]</scope>
    <source>
        <strain evidence="11 12">426-9</strain>
    </source>
</reference>
<dbReference type="PROSITE" id="PS50109">
    <property type="entry name" value="HIS_KIN"/>
    <property type="match status" value="1"/>
</dbReference>
<dbReference type="InterPro" id="IPR003661">
    <property type="entry name" value="HisK_dim/P_dom"/>
</dbReference>
<dbReference type="EMBL" id="JACRTI010000019">
    <property type="protein sequence ID" value="MBC8601996.1"/>
    <property type="molecule type" value="Genomic_DNA"/>
</dbReference>
<dbReference type="InterPro" id="IPR035965">
    <property type="entry name" value="PAS-like_dom_sf"/>
</dbReference>
<dbReference type="Pfam" id="PF08448">
    <property type="entry name" value="PAS_4"/>
    <property type="match status" value="1"/>
</dbReference>
<evidence type="ECO:0000259" key="8">
    <source>
        <dbReference type="PROSITE" id="PS50112"/>
    </source>
</evidence>
<keyword evidence="13" id="KW-1185">Reference proteome</keyword>
<evidence type="ECO:0000313" key="12">
    <source>
        <dbReference type="Proteomes" id="UP000256321"/>
    </source>
</evidence>
<dbReference type="AlphaFoldDB" id="A0A3D8HFB4"/>
<keyword evidence="3" id="KW-0597">Phosphoprotein</keyword>
<dbReference type="PRINTS" id="PR00344">
    <property type="entry name" value="BCTRLSENSOR"/>
</dbReference>
<dbReference type="EC" id="2.7.13.3" evidence="2"/>
<evidence type="ECO:0000256" key="6">
    <source>
        <dbReference type="ARBA" id="ARBA00023012"/>
    </source>
</evidence>
<reference evidence="10 13" key="2">
    <citation type="submission" date="2020-08" db="EMBL/GenBank/DDBJ databases">
        <title>Genome public.</title>
        <authorList>
            <person name="Liu C."/>
            <person name="Sun Q."/>
        </authorList>
    </citation>
    <scope>NUCLEOTIDE SEQUENCE [LARGE SCALE GENOMIC DNA]</scope>
    <source>
        <strain evidence="10 13">426_9</strain>
    </source>
</reference>
<sequence length="514" mass="58262">MGSTQGGSDILPILRNQDSLHELINTILDKLPLGVFVKDAENDFKYLYWNHFMEEITGIYTNEVEGHNDFELNFDAIMSAEKRLILDSDIMNTGKTVEFKGRITNKRGVRKDIEVTKFPISLSNGKPLLLALWRDVTSRKVMENELRRSQVLTKMALSSNDIRLCSVFVNPESKRNYNDSVVQVNNWLPGKEDELVKISWLRFAARVHPDDREMHDEAFRKLCRGEISEIKIELRVKYPGMDAYHWRESSASVYERDEQGRALVVLGCTINIQERKGQELNLEEAKHKAELADKMKSKYLADMSHEIRTPLNAITGFSELMAFADSDEERQGYYEIIKANNQLLMQLINDILDLSKIEADAIKISYAPVDINDLMDTTFASVKLRMPEGVQLLLEKGCASCTFGTDSIRLLQLINNLANNAIKNTKEGSITLGYTCLQDKKLEFYVRDTGIGIAKDKLDSLFTRFVKVNDYVEGIGLGLAICQGLVTKMGGSMHVESELGVGSTFFFILPSHDE</sequence>
<dbReference type="NCBIfam" id="TIGR00229">
    <property type="entry name" value="sensory_box"/>
    <property type="match status" value="1"/>
</dbReference>
<dbReference type="InterPro" id="IPR000700">
    <property type="entry name" value="PAS-assoc_C"/>
</dbReference>
<feature type="domain" description="PAS" evidence="8">
    <location>
        <begin position="20"/>
        <end position="68"/>
    </location>
</feature>
<dbReference type="InterPro" id="IPR005467">
    <property type="entry name" value="His_kinase_dom"/>
</dbReference>
<dbReference type="Pfam" id="PF00512">
    <property type="entry name" value="HisKA"/>
    <property type="match status" value="1"/>
</dbReference>
<evidence type="ECO:0000256" key="1">
    <source>
        <dbReference type="ARBA" id="ARBA00000085"/>
    </source>
</evidence>
<keyword evidence="4" id="KW-0808">Transferase</keyword>
<evidence type="ECO:0000256" key="3">
    <source>
        <dbReference type="ARBA" id="ARBA00022553"/>
    </source>
</evidence>
<proteinExistence type="predicted"/>
<dbReference type="SMART" id="SM00388">
    <property type="entry name" value="HisKA"/>
    <property type="match status" value="1"/>
</dbReference>
<dbReference type="SUPFAM" id="SSF47384">
    <property type="entry name" value="Homodimeric domain of signal transducing histidine kinase"/>
    <property type="match status" value="1"/>
</dbReference>
<dbReference type="InterPro" id="IPR050736">
    <property type="entry name" value="Sensor_HK_Regulatory"/>
</dbReference>
<feature type="domain" description="PAC" evidence="9">
    <location>
        <begin position="97"/>
        <end position="148"/>
    </location>
</feature>
<dbReference type="PANTHER" id="PTHR43711">
    <property type="entry name" value="TWO-COMPONENT HISTIDINE KINASE"/>
    <property type="match status" value="1"/>
</dbReference>
<evidence type="ECO:0000313" key="10">
    <source>
        <dbReference type="EMBL" id="MBC8601996.1"/>
    </source>
</evidence>